<dbReference type="RefSeq" id="XP_021094297.1">
    <property type="nucleotide sequence ID" value="XM_021238638.1"/>
</dbReference>
<protein>
    <submittedName>
        <fullName evidence="3">Uncharacterized protein LOC110344473 isoform X2</fullName>
    </submittedName>
</protein>
<reference evidence="3" key="1">
    <citation type="submission" date="2025-08" db="UniProtKB">
        <authorList>
            <consortium name="RefSeq"/>
        </authorList>
    </citation>
    <scope>IDENTIFICATION</scope>
</reference>
<gene>
    <name evidence="3" type="primary">LOC110344473</name>
</gene>
<feature type="compositionally biased region" description="Polar residues" evidence="1">
    <location>
        <begin position="152"/>
        <end position="165"/>
    </location>
</feature>
<dbReference type="GeneID" id="110344473"/>
<feature type="region of interest" description="Disordered" evidence="1">
    <location>
        <begin position="63"/>
        <end position="88"/>
    </location>
</feature>
<keyword evidence="2" id="KW-1185">Reference proteome</keyword>
<dbReference type="Proteomes" id="UP000694906">
    <property type="component" value="Unplaced"/>
</dbReference>
<evidence type="ECO:0000313" key="2">
    <source>
        <dbReference type="Proteomes" id="UP000694906"/>
    </source>
</evidence>
<accession>A0AAX6REY1</accession>
<feature type="region of interest" description="Disordered" evidence="1">
    <location>
        <begin position="131"/>
        <end position="219"/>
    </location>
</feature>
<organism evidence="2 3">
    <name type="scientific">Heterocephalus glaber</name>
    <name type="common">Naked mole rat</name>
    <dbReference type="NCBI Taxonomy" id="10181"/>
    <lineage>
        <taxon>Eukaryota</taxon>
        <taxon>Metazoa</taxon>
        <taxon>Chordata</taxon>
        <taxon>Craniata</taxon>
        <taxon>Vertebrata</taxon>
        <taxon>Euteleostomi</taxon>
        <taxon>Mammalia</taxon>
        <taxon>Eutheria</taxon>
        <taxon>Euarchontoglires</taxon>
        <taxon>Glires</taxon>
        <taxon>Rodentia</taxon>
        <taxon>Hystricomorpha</taxon>
        <taxon>Bathyergidae</taxon>
        <taxon>Heterocephalus</taxon>
    </lineage>
</organism>
<evidence type="ECO:0000256" key="1">
    <source>
        <dbReference type="SAM" id="MobiDB-lite"/>
    </source>
</evidence>
<sequence>MQSELPGRQSIWGFLSVRPFVFAFGLWREQNSPRRRLQSPGRPQVLAVHETGVDRCCGRCRARSVPGPRQERRGRWGPQRSRAQGTRAPGLAAQFSWRVSVVSSRRSGRGKDVRGPAHLRARLAAFEARGDSQCEGRAPRTALYPRRPGNPLPQQTLRAAFSTTGDPGDKQRPGLDPGRQWTGGRKQDADSELGARSSGLPGNAPLTCNMAPEEGRWLA</sequence>
<dbReference type="AlphaFoldDB" id="A0AAX6REY1"/>
<proteinExistence type="predicted"/>
<evidence type="ECO:0000313" key="3">
    <source>
        <dbReference type="RefSeq" id="XP_021094297.1"/>
    </source>
</evidence>
<name>A0AAX6REY1_HETGA</name>